<protein>
    <submittedName>
        <fullName evidence="2">Uncharacterized protein</fullName>
    </submittedName>
</protein>
<keyword evidence="1" id="KW-0812">Transmembrane</keyword>
<keyword evidence="1" id="KW-1133">Transmembrane helix</keyword>
<dbReference type="AlphaFoldDB" id="A9P0R3"/>
<feature type="transmembrane region" description="Helical" evidence="1">
    <location>
        <begin position="64"/>
        <end position="81"/>
    </location>
</feature>
<evidence type="ECO:0000256" key="1">
    <source>
        <dbReference type="SAM" id="Phobius"/>
    </source>
</evidence>
<proteinExistence type="evidence at transcript level"/>
<sequence length="202" mass="23195">MLLIHAAMIGRSIRKMLSQRIPLALSCCDPFEKRECNDVKDHAIKCWIVVRASQPDYVLARSQLTGFGGLTVTVCVVISIIKWRCVRLTDHGSVIPAKKRTLTQFVIVSQLAIVLIGCIIIFIRYINYGLCGQICNSDYLGALSIENIWNDLVRCLARLLVRDKRVREKFIRDKLIWGKRIRDELIWRSSSDIQVAFHYYGI</sequence>
<dbReference type="EMBL" id="EF087219">
    <property type="protein sequence ID" value="ABK26474.1"/>
    <property type="molecule type" value="mRNA"/>
</dbReference>
<evidence type="ECO:0000313" key="2">
    <source>
        <dbReference type="EMBL" id="ABK26474.1"/>
    </source>
</evidence>
<organism evidence="2">
    <name type="scientific">Picea sitchensis</name>
    <name type="common">Sitka spruce</name>
    <name type="synonym">Pinus sitchensis</name>
    <dbReference type="NCBI Taxonomy" id="3332"/>
    <lineage>
        <taxon>Eukaryota</taxon>
        <taxon>Viridiplantae</taxon>
        <taxon>Streptophyta</taxon>
        <taxon>Embryophyta</taxon>
        <taxon>Tracheophyta</taxon>
        <taxon>Spermatophyta</taxon>
        <taxon>Pinopsida</taxon>
        <taxon>Pinidae</taxon>
        <taxon>Conifers I</taxon>
        <taxon>Pinales</taxon>
        <taxon>Pinaceae</taxon>
        <taxon>Picea</taxon>
    </lineage>
</organism>
<name>A9P0R3_PICSI</name>
<keyword evidence="1" id="KW-0472">Membrane</keyword>
<reference evidence="2" key="1">
    <citation type="journal article" date="2008" name="BMC Genomics">
        <title>A conifer genomics resource of 200,000 spruce (Picea spp.) ESTs and 6,464 high-quality, sequence-finished full-length cDNAs for Sitka spruce (Picea sitchensis).</title>
        <authorList>
            <person name="Ralph S.G."/>
            <person name="Chun H.J."/>
            <person name="Kolosova N."/>
            <person name="Cooper D."/>
            <person name="Oddy C."/>
            <person name="Ritland C.E."/>
            <person name="Kirkpatrick R."/>
            <person name="Moore R."/>
            <person name="Barber S."/>
            <person name="Holt R.A."/>
            <person name="Jones S.J."/>
            <person name="Marra M.A."/>
            <person name="Douglas C.J."/>
            <person name="Ritland K."/>
            <person name="Bohlmann J."/>
        </authorList>
    </citation>
    <scope>NUCLEOTIDE SEQUENCE</scope>
    <source>
        <tissue evidence="2">Green portion of the leader tissue</tissue>
    </source>
</reference>
<feature type="transmembrane region" description="Helical" evidence="1">
    <location>
        <begin position="102"/>
        <end position="126"/>
    </location>
</feature>
<accession>A9P0R3</accession>